<dbReference type="SUPFAM" id="SSF51905">
    <property type="entry name" value="FAD/NAD(P)-binding domain"/>
    <property type="match status" value="1"/>
</dbReference>
<evidence type="ECO:0000256" key="7">
    <source>
        <dbReference type="ARBA" id="ARBA00023002"/>
    </source>
</evidence>
<dbReference type="InterPro" id="IPR036188">
    <property type="entry name" value="FAD/NAD-bd_sf"/>
</dbReference>
<proteinExistence type="predicted"/>
<evidence type="ECO:0000256" key="6">
    <source>
        <dbReference type="ARBA" id="ARBA00022989"/>
    </source>
</evidence>
<dbReference type="HOGENOM" id="CLU_380328_0_0_1"/>
<feature type="transmembrane region" description="Helical" evidence="9">
    <location>
        <begin position="652"/>
        <end position="672"/>
    </location>
</feature>
<keyword evidence="7" id="KW-0560">Oxidoreductase</keyword>
<dbReference type="InterPro" id="IPR011701">
    <property type="entry name" value="MFS"/>
</dbReference>
<organism evidence="11 12">
    <name type="scientific">Aspergillus terreus (strain NIH 2624 / FGSC A1156)</name>
    <dbReference type="NCBI Taxonomy" id="341663"/>
    <lineage>
        <taxon>Eukaryota</taxon>
        <taxon>Fungi</taxon>
        <taxon>Dikarya</taxon>
        <taxon>Ascomycota</taxon>
        <taxon>Pezizomycotina</taxon>
        <taxon>Eurotiomycetes</taxon>
        <taxon>Eurotiomycetidae</taxon>
        <taxon>Eurotiales</taxon>
        <taxon>Aspergillaceae</taxon>
        <taxon>Aspergillus</taxon>
        <taxon>Aspergillus subgen. Circumdati</taxon>
    </lineage>
</organism>
<protein>
    <recommendedName>
        <fullName evidence="10">FAD-binding domain-containing protein</fullName>
    </recommendedName>
</protein>
<keyword evidence="3" id="KW-0285">Flavoprotein</keyword>
<evidence type="ECO:0000256" key="8">
    <source>
        <dbReference type="ARBA" id="ARBA00023136"/>
    </source>
</evidence>
<dbReference type="GO" id="GO:0071949">
    <property type="term" value="F:FAD binding"/>
    <property type="evidence" value="ECO:0007669"/>
    <property type="project" value="InterPro"/>
</dbReference>
<evidence type="ECO:0000313" key="11">
    <source>
        <dbReference type="EMBL" id="EAU29308.1"/>
    </source>
</evidence>
<dbReference type="OrthoDB" id="16820at2759"/>
<comment type="subcellular location">
    <subcellularLocation>
        <location evidence="1">Membrane</location>
        <topology evidence="1">Multi-pass membrane protein</topology>
    </subcellularLocation>
</comment>
<evidence type="ECO:0000256" key="1">
    <source>
        <dbReference type="ARBA" id="ARBA00004141"/>
    </source>
</evidence>
<keyword evidence="6 9" id="KW-1133">Transmembrane helix</keyword>
<dbReference type="PRINTS" id="PR00420">
    <property type="entry name" value="RNGMNOXGNASE"/>
</dbReference>
<dbReference type="GO" id="GO:0022857">
    <property type="term" value="F:transmembrane transporter activity"/>
    <property type="evidence" value="ECO:0007669"/>
    <property type="project" value="InterPro"/>
</dbReference>
<keyword evidence="4 9" id="KW-0812">Transmembrane</keyword>
<dbReference type="PANTHER" id="PTHR43791:SF9">
    <property type="entry name" value="MAJOR FACILITATOR-TYPE TRANSPORTER HXNP"/>
    <property type="match status" value="1"/>
</dbReference>
<dbReference type="GO" id="GO:0016491">
    <property type="term" value="F:oxidoreductase activity"/>
    <property type="evidence" value="ECO:0007669"/>
    <property type="project" value="UniProtKB-KW"/>
</dbReference>
<reference evidence="12" key="1">
    <citation type="submission" date="2005-09" db="EMBL/GenBank/DDBJ databases">
        <title>Annotation of the Aspergillus terreus NIH2624 genome.</title>
        <authorList>
            <person name="Birren B.W."/>
            <person name="Lander E.S."/>
            <person name="Galagan J.E."/>
            <person name="Nusbaum C."/>
            <person name="Devon K."/>
            <person name="Henn M."/>
            <person name="Ma L.-J."/>
            <person name="Jaffe D.B."/>
            <person name="Butler J."/>
            <person name="Alvarez P."/>
            <person name="Gnerre S."/>
            <person name="Grabherr M."/>
            <person name="Kleber M."/>
            <person name="Mauceli E.W."/>
            <person name="Brockman W."/>
            <person name="Rounsley S."/>
            <person name="Young S.K."/>
            <person name="LaButti K."/>
            <person name="Pushparaj V."/>
            <person name="DeCaprio D."/>
            <person name="Crawford M."/>
            <person name="Koehrsen M."/>
            <person name="Engels R."/>
            <person name="Montgomery P."/>
            <person name="Pearson M."/>
            <person name="Howarth C."/>
            <person name="Larson L."/>
            <person name="Luoma S."/>
            <person name="White J."/>
            <person name="Alvarado L."/>
            <person name="Kodira C.D."/>
            <person name="Zeng Q."/>
            <person name="Oleary S."/>
            <person name="Yandava C."/>
            <person name="Denning D.W."/>
            <person name="Nierman W.C."/>
            <person name="Milne T."/>
            <person name="Madden K."/>
        </authorList>
    </citation>
    <scope>NUCLEOTIDE SEQUENCE [LARGE SCALE GENOMIC DNA]</scope>
    <source>
        <strain evidence="12">NIH 2624 / FGSC A1156</strain>
    </source>
</reference>
<feature type="domain" description="FAD-binding" evidence="10">
    <location>
        <begin position="16"/>
        <end position="127"/>
    </location>
</feature>
<dbReference type="eggNOG" id="KOG2533">
    <property type="taxonomic scope" value="Eukaryota"/>
</dbReference>
<dbReference type="SUPFAM" id="SSF54373">
    <property type="entry name" value="FAD-linked reductases, C-terminal domain"/>
    <property type="match status" value="1"/>
</dbReference>
<dbReference type="STRING" id="341663.Q0C7M3"/>
<dbReference type="Proteomes" id="UP000007963">
    <property type="component" value="Unassembled WGS sequence"/>
</dbReference>
<keyword evidence="8 9" id="KW-0472">Membrane</keyword>
<feature type="transmembrane region" description="Helical" evidence="9">
    <location>
        <begin position="443"/>
        <end position="462"/>
    </location>
</feature>
<evidence type="ECO:0000313" key="12">
    <source>
        <dbReference type="Proteomes" id="UP000007963"/>
    </source>
</evidence>
<feature type="transmembrane region" description="Helical" evidence="9">
    <location>
        <begin position="474"/>
        <end position="492"/>
    </location>
</feature>
<dbReference type="Pfam" id="PF01494">
    <property type="entry name" value="FAD_binding_3"/>
    <property type="match status" value="1"/>
</dbReference>
<sequence>MDFQAAGAEHGSPFNDFHRADLHRALLDRAVELGATVHTKCEVVDMRFDEMTSTATVSIKDQPDQVADLVIGADGINSRCREIRLGRKEPPHRTGDMAYRILLDAAEIRKDPELRTIVDDKAVNYWYGPGAHVVTYPLRDASLLNMVLLVPDNMPEEGPSTLQGIGKLLAMCPSVLRWRLCIRKSIDSWVHPSGCFALLGDAAHATLPYLASGAGITFEDAAVLGECLDRIQSKTPGEKKRALEVYELCRKRRTETVVERGTIQQDLNHLDDGVEQEERDRKMRAFEAVERDWQAGKRGPLPSGLKPGEDPLVWRRYGVGEWLFKYDAVQDVEERWREVHRYVSSQRQGDFKPDSMRETHLDPAAERSYVRKVDLILLPLLSIMYFCRFMTGGNIGNAKTDGIEHDLGMAGEEYSLMMTLINIPFVVVEPFVTLVVKKYGGHLVIPSLIFVSGVISLCQVAVKKYAGLLTCRMLIACAQSGFFSSVVFYMTLFYKRDEMAFRIAIFYGSATIAAAFTGLMAYGVFGLDNSALKGWQILFIIEGAINIIFGAVEERTAALVRLMRDSTAEVDVKFALTPAVRALLDPAMWPFMLLCISYGVATTSTGQFLPQIVHRLGYNAVQTNLHLVAPNLTGCVITLVVAWLSDHYKERGAFLCLGLGLTMIGYIMTSALDPLTQTGACYAGMYSILPDSERPQLPCYPSRCVLPFVGDIHPILSRARLAQQHQGG</sequence>
<gene>
    <name evidence="11" type="ORF">ATEG_10311</name>
</gene>
<accession>Q0C7M3</accession>
<dbReference type="GeneID" id="4354591"/>
<evidence type="ECO:0000256" key="2">
    <source>
        <dbReference type="ARBA" id="ARBA00022448"/>
    </source>
</evidence>
<feature type="transmembrane region" description="Helical" evidence="9">
    <location>
        <begin position="591"/>
        <end position="613"/>
    </location>
</feature>
<dbReference type="VEuPathDB" id="FungiDB:ATEG_10311"/>
<feature type="transmembrane region" description="Helical" evidence="9">
    <location>
        <begin position="625"/>
        <end position="645"/>
    </location>
</feature>
<evidence type="ECO:0000259" key="10">
    <source>
        <dbReference type="Pfam" id="PF01494"/>
    </source>
</evidence>
<evidence type="ECO:0000256" key="9">
    <source>
        <dbReference type="SAM" id="Phobius"/>
    </source>
</evidence>
<feature type="transmembrane region" description="Helical" evidence="9">
    <location>
        <begin position="534"/>
        <end position="552"/>
    </location>
</feature>
<dbReference type="EMBL" id="CH476610">
    <property type="protein sequence ID" value="EAU29308.1"/>
    <property type="molecule type" value="Genomic_DNA"/>
</dbReference>
<evidence type="ECO:0000256" key="3">
    <source>
        <dbReference type="ARBA" id="ARBA00022630"/>
    </source>
</evidence>
<dbReference type="PANTHER" id="PTHR43791">
    <property type="entry name" value="PERMEASE-RELATED"/>
    <property type="match status" value="1"/>
</dbReference>
<feature type="transmembrane region" description="Helical" evidence="9">
    <location>
        <begin position="416"/>
        <end position="436"/>
    </location>
</feature>
<dbReference type="SUPFAM" id="SSF103473">
    <property type="entry name" value="MFS general substrate transporter"/>
    <property type="match status" value="1"/>
</dbReference>
<dbReference type="RefSeq" id="XP_001218659.1">
    <property type="nucleotide sequence ID" value="XM_001218658.1"/>
</dbReference>
<dbReference type="Pfam" id="PF07690">
    <property type="entry name" value="MFS_1"/>
    <property type="match status" value="1"/>
</dbReference>
<keyword evidence="5" id="KW-0274">FAD</keyword>
<name>Q0C7M3_ASPTN</name>
<keyword evidence="2" id="KW-0813">Transport</keyword>
<evidence type="ECO:0000256" key="5">
    <source>
        <dbReference type="ARBA" id="ARBA00022827"/>
    </source>
</evidence>
<feature type="transmembrane region" description="Helical" evidence="9">
    <location>
        <begin position="504"/>
        <end position="522"/>
    </location>
</feature>
<dbReference type="InterPro" id="IPR036259">
    <property type="entry name" value="MFS_trans_sf"/>
</dbReference>
<dbReference type="InterPro" id="IPR002938">
    <property type="entry name" value="FAD-bd"/>
</dbReference>
<dbReference type="GO" id="GO:0016020">
    <property type="term" value="C:membrane"/>
    <property type="evidence" value="ECO:0007669"/>
    <property type="project" value="UniProtKB-SubCell"/>
</dbReference>
<dbReference type="Gene3D" id="3.50.50.60">
    <property type="entry name" value="FAD/NAD(P)-binding domain"/>
    <property type="match status" value="1"/>
</dbReference>
<evidence type="ECO:0000256" key="4">
    <source>
        <dbReference type="ARBA" id="ARBA00022692"/>
    </source>
</evidence>
<dbReference type="AlphaFoldDB" id="Q0C7M3"/>
<dbReference type="Gene3D" id="1.20.1250.20">
    <property type="entry name" value="MFS general substrate transporter like domains"/>
    <property type="match status" value="2"/>
</dbReference>